<evidence type="ECO:0000313" key="2">
    <source>
        <dbReference type="EMBL" id="AJF08287.1"/>
    </source>
</evidence>
<feature type="region of interest" description="Disordered" evidence="1">
    <location>
        <begin position="48"/>
        <end position="68"/>
    </location>
</feature>
<dbReference type="RefSeq" id="WP_040202954.1">
    <property type="nucleotide sequence ID" value="NZ_CP010312.1"/>
</dbReference>
<protein>
    <submittedName>
        <fullName evidence="2">Uncharacterized protein</fullName>
    </submittedName>
</protein>
<reference evidence="2 3" key="1">
    <citation type="journal article" date="2015" name="Genome Announc.">
        <title>Genomes of Geoalkalibacter ferrihydriticus Z-0531T and Geoalkalibacter subterraneus Red1T, Two Haloalkaliphilic Metal-Reducing Deltaproteobacteria.</title>
        <authorList>
            <person name="Badalamenti J.P."/>
            <person name="Krajmalnik-Brown R."/>
            <person name="Torres C.I."/>
            <person name="Bond D.R."/>
        </authorList>
    </citation>
    <scope>NUCLEOTIDE SEQUENCE [LARGE SCALE GENOMIC DNA]</scope>
    <source>
        <strain evidence="2 3">Red1</strain>
        <plasmid evidence="3">Plasmid pGSUB1</plasmid>
    </source>
</reference>
<dbReference type="KEGG" id="gsb:GSUB_17580"/>
<feature type="compositionally biased region" description="Basic residues" evidence="1">
    <location>
        <begin position="53"/>
        <end position="63"/>
    </location>
</feature>
<dbReference type="HOGENOM" id="CLU_865347_0_0_7"/>
<organism evidence="2 3">
    <name type="scientific">Geoalkalibacter subterraneus</name>
    <dbReference type="NCBI Taxonomy" id="483547"/>
    <lineage>
        <taxon>Bacteria</taxon>
        <taxon>Pseudomonadati</taxon>
        <taxon>Thermodesulfobacteriota</taxon>
        <taxon>Desulfuromonadia</taxon>
        <taxon>Desulfuromonadales</taxon>
        <taxon>Geoalkalibacteraceae</taxon>
        <taxon>Geoalkalibacter</taxon>
    </lineage>
</organism>
<evidence type="ECO:0000256" key="1">
    <source>
        <dbReference type="SAM" id="MobiDB-lite"/>
    </source>
</evidence>
<dbReference type="EMBL" id="CP010312">
    <property type="protein sequence ID" value="AJF08287.1"/>
    <property type="molecule type" value="Genomic_DNA"/>
</dbReference>
<evidence type="ECO:0000313" key="3">
    <source>
        <dbReference type="Proteomes" id="UP000035036"/>
    </source>
</evidence>
<keyword evidence="3" id="KW-1185">Reference proteome</keyword>
<name>A0A0B5FJE2_9BACT</name>
<sequence length="321" mass="36605">MTPYSAVKYEDVTLRTIIERPYQEVFGPIRDNAPGSFCSPYSRTPKIAATARKSPRRRQKPHPKQPVEYKISPGLWQSVKAVWDFYQKRPSVAQDASLLDLSFSNDSLLKFLQPLGEVFNENNFCYDWIESLLYAEDLIRLDTLWFDLPCIPWDGEETEFYEGLFFSPASFGQVLQATFEQADLEQCLSKESRALVERVGLSVAAEVYAEANDSEKVLELKQFSEFPGLYKTVNDKYPDLMEKYCPVTIGDSPTQVEFVDKDHIDFAIEFTKCFTNILDMAPDPWAILEGGDEAIALVEDMCRVYRENKDDKGGKNLADAA</sequence>
<dbReference type="Proteomes" id="UP000035036">
    <property type="component" value="Plasmid pGSUB1"/>
</dbReference>
<geneLocation type="plasmid" evidence="2 3">
    <name>pGSUB1</name>
</geneLocation>
<dbReference type="AlphaFoldDB" id="A0A0B5FJE2"/>
<gene>
    <name evidence="2" type="ORF">GSUB_17580</name>
</gene>
<accession>A0A0B5FJE2</accession>
<proteinExistence type="predicted"/>
<keyword evidence="2" id="KW-0614">Plasmid</keyword>